<organism evidence="1">
    <name type="scientific">Arundo donax</name>
    <name type="common">Giant reed</name>
    <name type="synonym">Donax arundinaceus</name>
    <dbReference type="NCBI Taxonomy" id="35708"/>
    <lineage>
        <taxon>Eukaryota</taxon>
        <taxon>Viridiplantae</taxon>
        <taxon>Streptophyta</taxon>
        <taxon>Embryophyta</taxon>
        <taxon>Tracheophyta</taxon>
        <taxon>Spermatophyta</taxon>
        <taxon>Magnoliopsida</taxon>
        <taxon>Liliopsida</taxon>
        <taxon>Poales</taxon>
        <taxon>Poaceae</taxon>
        <taxon>PACMAD clade</taxon>
        <taxon>Arundinoideae</taxon>
        <taxon>Arundineae</taxon>
        <taxon>Arundo</taxon>
    </lineage>
</organism>
<sequence>MVNNANYMAYLETNSPAPR</sequence>
<dbReference type="EMBL" id="GBRH01162820">
    <property type="protein sequence ID" value="JAE35076.1"/>
    <property type="molecule type" value="Transcribed_RNA"/>
</dbReference>
<accession>A0A0A9HJQ1</accession>
<reference evidence="1" key="2">
    <citation type="journal article" date="2015" name="Data Brief">
        <title>Shoot transcriptome of the giant reed, Arundo donax.</title>
        <authorList>
            <person name="Barrero R.A."/>
            <person name="Guerrero F.D."/>
            <person name="Moolhuijzen P."/>
            <person name="Goolsby J.A."/>
            <person name="Tidwell J."/>
            <person name="Bellgard S.E."/>
            <person name="Bellgard M.I."/>
        </authorList>
    </citation>
    <scope>NUCLEOTIDE SEQUENCE</scope>
    <source>
        <tissue evidence="1">Shoot tissue taken approximately 20 cm above the soil surface</tissue>
    </source>
</reference>
<protein>
    <submittedName>
        <fullName evidence="1">Uncharacterized protein</fullName>
    </submittedName>
</protein>
<dbReference type="AlphaFoldDB" id="A0A0A9HJQ1"/>
<evidence type="ECO:0000313" key="1">
    <source>
        <dbReference type="EMBL" id="JAE35076.1"/>
    </source>
</evidence>
<reference evidence="1" key="1">
    <citation type="submission" date="2014-09" db="EMBL/GenBank/DDBJ databases">
        <authorList>
            <person name="Magalhaes I.L.F."/>
            <person name="Oliveira U."/>
            <person name="Santos F.R."/>
            <person name="Vidigal T.H.D.A."/>
            <person name="Brescovit A.D."/>
            <person name="Santos A.J."/>
        </authorList>
    </citation>
    <scope>NUCLEOTIDE SEQUENCE</scope>
    <source>
        <tissue evidence="1">Shoot tissue taken approximately 20 cm above the soil surface</tissue>
    </source>
</reference>
<name>A0A0A9HJQ1_ARUDO</name>
<proteinExistence type="predicted"/>